<proteinExistence type="predicted"/>
<evidence type="ECO:0000313" key="2">
    <source>
        <dbReference type="EMBL" id="GBE89755.1"/>
    </source>
</evidence>
<evidence type="ECO:0000256" key="1">
    <source>
        <dbReference type="SAM" id="MobiDB-lite"/>
    </source>
</evidence>
<dbReference type="AlphaFoldDB" id="A0A401H5N6"/>
<feature type="region of interest" description="Disordered" evidence="1">
    <location>
        <begin position="74"/>
        <end position="99"/>
    </location>
</feature>
<sequence length="163" mass="18639">MPWLKRLNLMINWEIGDFWFGKGAKWPLKPTVEEVPDEEVSIFKEDDLPELITTETSPTSFGHSESIREIMANNTERGELPAVRNDTEPDDPPLEPSMDQLDNDDLFISYIAGEPVIRIFEPIRKESPLMNKETGTAVFTIRRGPTIGRMMHSMLKAMPPVNR</sequence>
<protein>
    <submittedName>
        <fullName evidence="2">Uncharacterized protein</fullName>
    </submittedName>
</protein>
<dbReference type="Proteomes" id="UP000287166">
    <property type="component" value="Unassembled WGS sequence"/>
</dbReference>
<dbReference type="RefSeq" id="XP_027620668.1">
    <property type="nucleotide sequence ID" value="XM_027764867.1"/>
</dbReference>
<dbReference type="EMBL" id="BFAD01000017">
    <property type="protein sequence ID" value="GBE89755.1"/>
    <property type="molecule type" value="Genomic_DNA"/>
</dbReference>
<gene>
    <name evidence="2" type="ORF">SCP_1700800</name>
</gene>
<evidence type="ECO:0000313" key="3">
    <source>
        <dbReference type="Proteomes" id="UP000287166"/>
    </source>
</evidence>
<accession>A0A401H5N6</accession>
<reference evidence="2 3" key="1">
    <citation type="journal article" date="2018" name="Sci. Rep.">
        <title>Genome sequence of the cauliflower mushroom Sparassis crispa (Hanabiratake) and its association with beneficial usage.</title>
        <authorList>
            <person name="Kiyama R."/>
            <person name="Furutani Y."/>
            <person name="Kawaguchi K."/>
            <person name="Nakanishi T."/>
        </authorList>
    </citation>
    <scope>NUCLEOTIDE SEQUENCE [LARGE SCALE GENOMIC DNA]</scope>
</reference>
<organism evidence="2 3">
    <name type="scientific">Sparassis crispa</name>
    <dbReference type="NCBI Taxonomy" id="139825"/>
    <lineage>
        <taxon>Eukaryota</taxon>
        <taxon>Fungi</taxon>
        <taxon>Dikarya</taxon>
        <taxon>Basidiomycota</taxon>
        <taxon>Agaricomycotina</taxon>
        <taxon>Agaricomycetes</taxon>
        <taxon>Polyporales</taxon>
        <taxon>Sparassidaceae</taxon>
        <taxon>Sparassis</taxon>
    </lineage>
</organism>
<name>A0A401H5N6_9APHY</name>
<dbReference type="InParanoid" id="A0A401H5N6"/>
<dbReference type="GeneID" id="38786672"/>
<keyword evidence="3" id="KW-1185">Reference proteome</keyword>
<comment type="caution">
    <text evidence="2">The sequence shown here is derived from an EMBL/GenBank/DDBJ whole genome shotgun (WGS) entry which is preliminary data.</text>
</comment>